<feature type="region of interest" description="Disordered" evidence="10">
    <location>
        <begin position="1"/>
        <end position="110"/>
    </location>
</feature>
<keyword evidence="4 9" id="KW-0863">Zinc-finger</keyword>
<evidence type="ECO:0000313" key="12">
    <source>
        <dbReference type="EMBL" id="KIO07019.1"/>
    </source>
</evidence>
<feature type="compositionally biased region" description="Basic and acidic residues" evidence="10">
    <location>
        <begin position="449"/>
        <end position="465"/>
    </location>
</feature>
<keyword evidence="5" id="KW-0862">Zinc</keyword>
<evidence type="ECO:0000259" key="11">
    <source>
        <dbReference type="PROSITE" id="PS50157"/>
    </source>
</evidence>
<evidence type="ECO:0000313" key="13">
    <source>
        <dbReference type="Proteomes" id="UP000054217"/>
    </source>
</evidence>
<dbReference type="HOGENOM" id="CLU_040448_0_0_1"/>
<dbReference type="InterPro" id="IPR013087">
    <property type="entry name" value="Znf_C2H2_type"/>
</dbReference>
<protein>
    <recommendedName>
        <fullName evidence="11">C2H2-type domain-containing protein</fullName>
    </recommendedName>
</protein>
<evidence type="ECO:0000256" key="4">
    <source>
        <dbReference type="ARBA" id="ARBA00022771"/>
    </source>
</evidence>
<dbReference type="PROSITE" id="PS50157">
    <property type="entry name" value="ZINC_FINGER_C2H2_2"/>
    <property type="match status" value="2"/>
</dbReference>
<accession>A0A0C3PGE2</accession>
<keyword evidence="8" id="KW-0539">Nucleus</keyword>
<dbReference type="GO" id="GO:0000981">
    <property type="term" value="F:DNA-binding transcription factor activity, RNA polymerase II-specific"/>
    <property type="evidence" value="ECO:0007669"/>
    <property type="project" value="UniProtKB-ARBA"/>
</dbReference>
<organism evidence="12 13">
    <name type="scientific">Pisolithus tinctorius Marx 270</name>
    <dbReference type="NCBI Taxonomy" id="870435"/>
    <lineage>
        <taxon>Eukaryota</taxon>
        <taxon>Fungi</taxon>
        <taxon>Dikarya</taxon>
        <taxon>Basidiomycota</taxon>
        <taxon>Agaricomycotina</taxon>
        <taxon>Agaricomycetes</taxon>
        <taxon>Agaricomycetidae</taxon>
        <taxon>Boletales</taxon>
        <taxon>Sclerodermatineae</taxon>
        <taxon>Pisolithaceae</taxon>
        <taxon>Pisolithus</taxon>
    </lineage>
</organism>
<evidence type="ECO:0000256" key="10">
    <source>
        <dbReference type="SAM" id="MobiDB-lite"/>
    </source>
</evidence>
<feature type="domain" description="C2H2-type" evidence="11">
    <location>
        <begin position="213"/>
        <end position="243"/>
    </location>
</feature>
<dbReference type="GO" id="GO:0000978">
    <property type="term" value="F:RNA polymerase II cis-regulatory region sequence-specific DNA binding"/>
    <property type="evidence" value="ECO:0007669"/>
    <property type="project" value="UniProtKB-ARBA"/>
</dbReference>
<evidence type="ECO:0000256" key="7">
    <source>
        <dbReference type="ARBA" id="ARBA00023163"/>
    </source>
</evidence>
<keyword evidence="7" id="KW-0804">Transcription</keyword>
<name>A0A0C3PGE2_PISTI</name>
<gene>
    <name evidence="12" type="ORF">M404DRAFT_998457</name>
</gene>
<feature type="compositionally biased region" description="Basic residues" evidence="10">
    <location>
        <begin position="313"/>
        <end position="322"/>
    </location>
</feature>
<dbReference type="GO" id="GO:0008270">
    <property type="term" value="F:zinc ion binding"/>
    <property type="evidence" value="ECO:0007669"/>
    <property type="project" value="UniProtKB-KW"/>
</dbReference>
<evidence type="ECO:0000256" key="8">
    <source>
        <dbReference type="ARBA" id="ARBA00023242"/>
    </source>
</evidence>
<feature type="compositionally biased region" description="Acidic residues" evidence="10">
    <location>
        <begin position="389"/>
        <end position="401"/>
    </location>
</feature>
<feature type="compositionally biased region" description="Acidic residues" evidence="10">
    <location>
        <begin position="92"/>
        <end position="103"/>
    </location>
</feature>
<feature type="region of interest" description="Disordered" evidence="10">
    <location>
        <begin position="424"/>
        <end position="510"/>
    </location>
</feature>
<keyword evidence="2" id="KW-0479">Metal-binding</keyword>
<evidence type="ECO:0000256" key="9">
    <source>
        <dbReference type="PROSITE-ProRule" id="PRU00042"/>
    </source>
</evidence>
<keyword evidence="13" id="KW-1185">Reference proteome</keyword>
<dbReference type="GO" id="GO:0005634">
    <property type="term" value="C:nucleus"/>
    <property type="evidence" value="ECO:0007669"/>
    <property type="project" value="UniProtKB-SubCell"/>
</dbReference>
<feature type="region of interest" description="Disordered" evidence="10">
    <location>
        <begin position="386"/>
        <end position="408"/>
    </location>
</feature>
<proteinExistence type="predicted"/>
<dbReference type="SUPFAM" id="SSF57667">
    <property type="entry name" value="beta-beta-alpha zinc fingers"/>
    <property type="match status" value="1"/>
</dbReference>
<reference evidence="12 13" key="1">
    <citation type="submission" date="2014-04" db="EMBL/GenBank/DDBJ databases">
        <authorList>
            <consortium name="DOE Joint Genome Institute"/>
            <person name="Kuo A."/>
            <person name="Kohler A."/>
            <person name="Costa M.D."/>
            <person name="Nagy L.G."/>
            <person name="Floudas D."/>
            <person name="Copeland A."/>
            <person name="Barry K.W."/>
            <person name="Cichocki N."/>
            <person name="Veneault-Fourrey C."/>
            <person name="LaButti K."/>
            <person name="Lindquist E.A."/>
            <person name="Lipzen A."/>
            <person name="Lundell T."/>
            <person name="Morin E."/>
            <person name="Murat C."/>
            <person name="Sun H."/>
            <person name="Tunlid A."/>
            <person name="Henrissat B."/>
            <person name="Grigoriev I.V."/>
            <person name="Hibbett D.S."/>
            <person name="Martin F."/>
            <person name="Nordberg H.P."/>
            <person name="Cantor M.N."/>
            <person name="Hua S.X."/>
        </authorList>
    </citation>
    <scope>NUCLEOTIDE SEQUENCE [LARGE SCALE GENOMIC DNA]</scope>
    <source>
        <strain evidence="12 13">Marx 270</strain>
    </source>
</reference>
<sequence length="510" mass="54721">MEHPQEHANSPNGASLIVQAPDSTFIDLNTPQKTADPMSSTPDSAGSARRITRSQTTGRPTIRWGKYSKDDDPDADPQKGATSLKRSFDASAVDEDTDIDGEQDPPYMPSKMLKVEPTLLISASSSATAIEDPDPSHLQTRMMTPRAPSVGEYTFLDASSSSFTSERRGPRIRTAPPVPVPNLTKKSRGRRVPTAEDAAAVEGDTDGKKNRVYVCKVEDCGKCFSRGEHLKRHIRSIHTHEKPFKCTHPSCDKRFNRNDNLLQHLRVHKGDNSSQTSVDSNAAAQAEQSASADSPSATGNSQRTTGRTGTTRRASRPVRKTKSAASTPPIPAARLAAARVSERSLPVPLPRTYSLPPLPSLGPSYHTPSVAGFMNNTNIAVSSLRTAIDESEGEPETEDTDAETRGSHGIQTLYSFARDLPKDTFRGSVYSGTEPDQVESRSNNVGEDSNVREQDAEQASHDDVSSARSEPVSSPYYPEASASRAPTEEAAGLSAAVSSATSPLPSAVSA</sequence>
<evidence type="ECO:0000256" key="5">
    <source>
        <dbReference type="ARBA" id="ARBA00022833"/>
    </source>
</evidence>
<dbReference type="SMART" id="SM00355">
    <property type="entry name" value="ZnF_C2H2"/>
    <property type="match status" value="2"/>
</dbReference>
<dbReference type="EMBL" id="KN831961">
    <property type="protein sequence ID" value="KIO07019.1"/>
    <property type="molecule type" value="Genomic_DNA"/>
</dbReference>
<reference evidence="13" key="2">
    <citation type="submission" date="2015-01" db="EMBL/GenBank/DDBJ databases">
        <title>Evolutionary Origins and Diversification of the Mycorrhizal Mutualists.</title>
        <authorList>
            <consortium name="DOE Joint Genome Institute"/>
            <consortium name="Mycorrhizal Genomics Consortium"/>
            <person name="Kohler A."/>
            <person name="Kuo A."/>
            <person name="Nagy L.G."/>
            <person name="Floudas D."/>
            <person name="Copeland A."/>
            <person name="Barry K.W."/>
            <person name="Cichocki N."/>
            <person name="Veneault-Fourrey C."/>
            <person name="LaButti K."/>
            <person name="Lindquist E.A."/>
            <person name="Lipzen A."/>
            <person name="Lundell T."/>
            <person name="Morin E."/>
            <person name="Murat C."/>
            <person name="Riley R."/>
            <person name="Ohm R."/>
            <person name="Sun H."/>
            <person name="Tunlid A."/>
            <person name="Henrissat B."/>
            <person name="Grigoriev I.V."/>
            <person name="Hibbett D.S."/>
            <person name="Martin F."/>
        </authorList>
    </citation>
    <scope>NUCLEOTIDE SEQUENCE [LARGE SCALE GENOMIC DNA]</scope>
    <source>
        <strain evidence="13">Marx 270</strain>
    </source>
</reference>
<dbReference type="InterPro" id="IPR051061">
    <property type="entry name" value="Zinc_finger_trans_reg"/>
</dbReference>
<feature type="compositionally biased region" description="Polar residues" evidence="10">
    <location>
        <begin position="26"/>
        <end position="44"/>
    </location>
</feature>
<dbReference type="Pfam" id="PF00096">
    <property type="entry name" value="zf-C2H2"/>
    <property type="match status" value="2"/>
</dbReference>
<feature type="region of interest" description="Disordered" evidence="10">
    <location>
        <begin position="160"/>
        <end position="200"/>
    </location>
</feature>
<feature type="region of interest" description="Disordered" evidence="10">
    <location>
        <begin position="269"/>
        <end position="337"/>
    </location>
</feature>
<dbReference type="InParanoid" id="A0A0C3PGE2"/>
<evidence type="ECO:0000256" key="3">
    <source>
        <dbReference type="ARBA" id="ARBA00022737"/>
    </source>
</evidence>
<dbReference type="STRING" id="870435.A0A0C3PGE2"/>
<dbReference type="PANTHER" id="PTHR46179:SF13">
    <property type="entry name" value="C2H2-TYPE DOMAIN-CONTAINING PROTEIN"/>
    <property type="match status" value="1"/>
</dbReference>
<dbReference type="PROSITE" id="PS00028">
    <property type="entry name" value="ZINC_FINGER_C2H2_1"/>
    <property type="match status" value="2"/>
</dbReference>
<feature type="domain" description="C2H2-type" evidence="11">
    <location>
        <begin position="244"/>
        <end position="273"/>
    </location>
</feature>
<dbReference type="Gene3D" id="3.30.160.60">
    <property type="entry name" value="Classic Zinc Finger"/>
    <property type="match status" value="2"/>
</dbReference>
<keyword evidence="3" id="KW-0677">Repeat</keyword>
<evidence type="ECO:0000256" key="6">
    <source>
        <dbReference type="ARBA" id="ARBA00023015"/>
    </source>
</evidence>
<comment type="subcellular location">
    <subcellularLocation>
        <location evidence="1">Nucleus</location>
    </subcellularLocation>
</comment>
<feature type="compositionally biased region" description="Low complexity" evidence="10">
    <location>
        <begin position="279"/>
        <end position="312"/>
    </location>
</feature>
<dbReference type="InterPro" id="IPR036236">
    <property type="entry name" value="Znf_C2H2_sf"/>
</dbReference>
<dbReference type="FunFam" id="3.30.160.60:FF:000125">
    <property type="entry name" value="Putative zinc finger protein 143"/>
    <property type="match status" value="1"/>
</dbReference>
<dbReference type="OrthoDB" id="6365676at2759"/>
<evidence type="ECO:0000256" key="2">
    <source>
        <dbReference type="ARBA" id="ARBA00022723"/>
    </source>
</evidence>
<dbReference type="AlphaFoldDB" id="A0A0C3PGE2"/>
<dbReference type="Proteomes" id="UP000054217">
    <property type="component" value="Unassembled WGS sequence"/>
</dbReference>
<evidence type="ECO:0000256" key="1">
    <source>
        <dbReference type="ARBA" id="ARBA00004123"/>
    </source>
</evidence>
<feature type="compositionally biased region" description="Polar residues" evidence="10">
    <location>
        <begin position="496"/>
        <end position="510"/>
    </location>
</feature>
<keyword evidence="6" id="KW-0805">Transcription regulation</keyword>
<dbReference type="PANTHER" id="PTHR46179">
    <property type="entry name" value="ZINC FINGER PROTEIN"/>
    <property type="match status" value="1"/>
</dbReference>